<keyword evidence="4" id="KW-0804">Transcription</keyword>
<keyword evidence="7" id="KW-1185">Reference proteome</keyword>
<evidence type="ECO:0000256" key="2">
    <source>
        <dbReference type="ARBA" id="ARBA00023015"/>
    </source>
</evidence>
<dbReference type="Pfam" id="PF00126">
    <property type="entry name" value="HTH_1"/>
    <property type="match status" value="1"/>
</dbReference>
<dbReference type="STRING" id="1121485.GCA_000426485_01314"/>
<keyword evidence="3" id="KW-0238">DNA-binding</keyword>
<dbReference type="EMBL" id="SOML01000011">
    <property type="protein sequence ID" value="TFD94279.1"/>
    <property type="molecule type" value="Genomic_DNA"/>
</dbReference>
<reference evidence="6 7" key="1">
    <citation type="submission" date="2019-03" db="EMBL/GenBank/DDBJ databases">
        <title>San Antonio Military Medical Center submission to MRSN (WRAIR), pending publication.</title>
        <authorList>
            <person name="Blyth D.M."/>
            <person name="Mccarthy S.L."/>
            <person name="Schall S.E."/>
            <person name="Stam J.A."/>
            <person name="Ong A.C."/>
            <person name="Mcgann P.T."/>
        </authorList>
    </citation>
    <scope>NUCLEOTIDE SEQUENCE [LARGE SCALE GENOMIC DNA]</scope>
    <source>
        <strain evidence="6 7">MRSN571793</strain>
    </source>
</reference>
<evidence type="ECO:0000313" key="7">
    <source>
        <dbReference type="Proteomes" id="UP000297861"/>
    </source>
</evidence>
<comment type="caution">
    <text evidence="6">The sequence shown here is derived from an EMBL/GenBank/DDBJ whole genome shotgun (WGS) entry which is preliminary data.</text>
</comment>
<evidence type="ECO:0000259" key="5">
    <source>
        <dbReference type="PROSITE" id="PS50931"/>
    </source>
</evidence>
<comment type="similarity">
    <text evidence="1">Belongs to the LysR transcriptional regulatory family.</text>
</comment>
<organism evidence="6 7">
    <name type="scientific">Dysgonomonas capnocytophagoides</name>
    <dbReference type="NCBI Taxonomy" id="45254"/>
    <lineage>
        <taxon>Bacteria</taxon>
        <taxon>Pseudomonadati</taxon>
        <taxon>Bacteroidota</taxon>
        <taxon>Bacteroidia</taxon>
        <taxon>Bacteroidales</taxon>
        <taxon>Dysgonomonadaceae</taxon>
        <taxon>Dysgonomonas</taxon>
    </lineage>
</organism>
<keyword evidence="2" id="KW-0805">Transcription regulation</keyword>
<evidence type="ECO:0000313" key="6">
    <source>
        <dbReference type="EMBL" id="TFD94279.1"/>
    </source>
</evidence>
<dbReference type="AlphaFoldDB" id="A0A4Y8KW53"/>
<dbReference type="InterPro" id="IPR005119">
    <property type="entry name" value="LysR_subst-bd"/>
</dbReference>
<dbReference type="Pfam" id="PF03466">
    <property type="entry name" value="LysR_substrate"/>
    <property type="match status" value="1"/>
</dbReference>
<dbReference type="PRINTS" id="PR00039">
    <property type="entry name" value="HTHLYSR"/>
</dbReference>
<dbReference type="SUPFAM" id="SSF53850">
    <property type="entry name" value="Periplasmic binding protein-like II"/>
    <property type="match status" value="1"/>
</dbReference>
<dbReference type="GO" id="GO:0000976">
    <property type="term" value="F:transcription cis-regulatory region binding"/>
    <property type="evidence" value="ECO:0007669"/>
    <property type="project" value="TreeGrafter"/>
</dbReference>
<proteinExistence type="inferred from homology"/>
<dbReference type="PANTHER" id="PTHR30126">
    <property type="entry name" value="HTH-TYPE TRANSCRIPTIONAL REGULATOR"/>
    <property type="match status" value="1"/>
</dbReference>
<sequence length="305" mass="35070">MVNLEWYRTFKAIYQHGTLTKASAELMISQPNASVQLSSLESYIGHALFIRLPRKMVPTEYGKLLYTQIVESIDNLERVEVEFKKSSIRKEPTIRLGVPSEVFYSYLSKNMHLVKSHLIVEYGLATDLIAKLRSGELDIAFITKQDKTQDNLTYEYLYSESFMIVCNPAFDTTEIDQYIAENDLAKAERWLRKQVWYAYDTNLPLVRRFWRSNFLKRPILKLSAAIPDNISILRAVATSGGFAVSSDLIGGEALKNKQVKIVWKGIVPTTNSLYLGYNQEKLEPHLVSEVRGFIKQSMEEYLDIM</sequence>
<evidence type="ECO:0000256" key="4">
    <source>
        <dbReference type="ARBA" id="ARBA00023163"/>
    </source>
</evidence>
<dbReference type="OrthoDB" id="9785745at2"/>
<dbReference type="InterPro" id="IPR000847">
    <property type="entry name" value="LysR_HTH_N"/>
</dbReference>
<dbReference type="Gene3D" id="3.40.190.10">
    <property type="entry name" value="Periplasmic binding protein-like II"/>
    <property type="match status" value="2"/>
</dbReference>
<evidence type="ECO:0000256" key="3">
    <source>
        <dbReference type="ARBA" id="ARBA00023125"/>
    </source>
</evidence>
<dbReference type="RefSeq" id="WP_134437208.1">
    <property type="nucleotide sequence ID" value="NZ_SOML01000011.1"/>
</dbReference>
<gene>
    <name evidence="6" type="ORF">E2605_16090</name>
</gene>
<name>A0A4Y8KW53_9BACT</name>
<dbReference type="Proteomes" id="UP000297861">
    <property type="component" value="Unassembled WGS sequence"/>
</dbReference>
<dbReference type="PROSITE" id="PS50931">
    <property type="entry name" value="HTH_LYSR"/>
    <property type="match status" value="1"/>
</dbReference>
<dbReference type="InterPro" id="IPR036388">
    <property type="entry name" value="WH-like_DNA-bd_sf"/>
</dbReference>
<dbReference type="GO" id="GO:0003700">
    <property type="term" value="F:DNA-binding transcription factor activity"/>
    <property type="evidence" value="ECO:0007669"/>
    <property type="project" value="InterPro"/>
</dbReference>
<evidence type="ECO:0000256" key="1">
    <source>
        <dbReference type="ARBA" id="ARBA00009437"/>
    </source>
</evidence>
<feature type="domain" description="HTH lysR-type" evidence="5">
    <location>
        <begin position="2"/>
        <end position="59"/>
    </location>
</feature>
<dbReference type="InterPro" id="IPR036390">
    <property type="entry name" value="WH_DNA-bd_sf"/>
</dbReference>
<dbReference type="PANTHER" id="PTHR30126:SF39">
    <property type="entry name" value="HTH-TYPE TRANSCRIPTIONAL REGULATOR CYSL"/>
    <property type="match status" value="1"/>
</dbReference>
<accession>A0A4Y8KW53</accession>
<protein>
    <submittedName>
        <fullName evidence="6">LysR family transcriptional regulator</fullName>
    </submittedName>
</protein>
<dbReference type="Gene3D" id="1.10.10.10">
    <property type="entry name" value="Winged helix-like DNA-binding domain superfamily/Winged helix DNA-binding domain"/>
    <property type="match status" value="1"/>
</dbReference>
<dbReference type="SUPFAM" id="SSF46785">
    <property type="entry name" value="Winged helix' DNA-binding domain"/>
    <property type="match status" value="1"/>
</dbReference>